<keyword evidence="3" id="KW-1185">Reference proteome</keyword>
<name>A0AAD9UJ75_RIDPI</name>
<feature type="transmembrane region" description="Helical" evidence="1">
    <location>
        <begin position="20"/>
        <end position="40"/>
    </location>
</feature>
<feature type="transmembrane region" description="Helical" evidence="1">
    <location>
        <begin position="97"/>
        <end position="119"/>
    </location>
</feature>
<dbReference type="AlphaFoldDB" id="A0AAD9UJ75"/>
<dbReference type="GO" id="GO:0072665">
    <property type="term" value="P:protein localization to vacuole"/>
    <property type="evidence" value="ECO:0007669"/>
    <property type="project" value="TreeGrafter"/>
</dbReference>
<evidence type="ECO:0000256" key="1">
    <source>
        <dbReference type="SAM" id="Phobius"/>
    </source>
</evidence>
<keyword evidence="1" id="KW-0812">Transmembrane</keyword>
<protein>
    <submittedName>
        <fullName evidence="2">Uncharacterized protein</fullName>
    </submittedName>
</protein>
<comment type="caution">
    <text evidence="2">The sequence shown here is derived from an EMBL/GenBank/DDBJ whole genome shotgun (WGS) entry which is preliminary data.</text>
</comment>
<sequence>MEGVVGGGVRKVLKKFRAEFPPVPTDILILIFSLLYVRLYQSNHDKELCSTLASVLGIAVSLFTCALVPVDIFLVSFMKDSDGHFKDWAKDVESRDAIVNAVLITYYVMYACLMLFFLLQ</sequence>
<dbReference type="PANTHER" id="PTHR16130">
    <property type="entry name" value="LYSOSOMAL COBALAMIN TRANSPORTER-RELATED"/>
    <property type="match status" value="1"/>
</dbReference>
<keyword evidence="1" id="KW-1133">Transmembrane helix</keyword>
<reference evidence="2" key="1">
    <citation type="journal article" date="2023" name="Mol. Biol. Evol.">
        <title>Third-Generation Sequencing Reveals the Adaptive Role of the Epigenome in Three Deep-Sea Polychaetes.</title>
        <authorList>
            <person name="Perez M."/>
            <person name="Aroh O."/>
            <person name="Sun Y."/>
            <person name="Lan Y."/>
            <person name="Juniper S.K."/>
            <person name="Young C.R."/>
            <person name="Angers B."/>
            <person name="Qian P.Y."/>
        </authorList>
    </citation>
    <scope>NUCLEOTIDE SEQUENCE</scope>
    <source>
        <strain evidence="2">R07B-5</strain>
    </source>
</reference>
<keyword evidence="1" id="KW-0472">Membrane</keyword>
<feature type="transmembrane region" description="Helical" evidence="1">
    <location>
        <begin position="52"/>
        <end position="77"/>
    </location>
</feature>
<dbReference type="InterPro" id="IPR050854">
    <property type="entry name" value="LMBD1_LysCbl_Transport"/>
</dbReference>
<dbReference type="GO" id="GO:0005774">
    <property type="term" value="C:vacuolar membrane"/>
    <property type="evidence" value="ECO:0007669"/>
    <property type="project" value="TreeGrafter"/>
</dbReference>
<accession>A0AAD9UJ75</accession>
<dbReference type="EMBL" id="JAODUO010000052">
    <property type="protein sequence ID" value="KAK2191514.1"/>
    <property type="molecule type" value="Genomic_DNA"/>
</dbReference>
<evidence type="ECO:0000313" key="2">
    <source>
        <dbReference type="EMBL" id="KAK2191514.1"/>
    </source>
</evidence>
<gene>
    <name evidence="2" type="ORF">NP493_49g09016</name>
</gene>
<dbReference type="PANTHER" id="PTHR16130:SF2">
    <property type="entry name" value="LYSOSOMAL COBALAMIN TRANSPORT ESCORT PROTEIN LMBD1"/>
    <property type="match status" value="1"/>
</dbReference>
<proteinExistence type="predicted"/>
<dbReference type="Proteomes" id="UP001209878">
    <property type="component" value="Unassembled WGS sequence"/>
</dbReference>
<organism evidence="2 3">
    <name type="scientific">Ridgeia piscesae</name>
    <name type="common">Tubeworm</name>
    <dbReference type="NCBI Taxonomy" id="27915"/>
    <lineage>
        <taxon>Eukaryota</taxon>
        <taxon>Metazoa</taxon>
        <taxon>Spiralia</taxon>
        <taxon>Lophotrochozoa</taxon>
        <taxon>Annelida</taxon>
        <taxon>Polychaeta</taxon>
        <taxon>Sedentaria</taxon>
        <taxon>Canalipalpata</taxon>
        <taxon>Sabellida</taxon>
        <taxon>Siboglinidae</taxon>
        <taxon>Ridgeia</taxon>
    </lineage>
</organism>
<evidence type="ECO:0000313" key="3">
    <source>
        <dbReference type="Proteomes" id="UP001209878"/>
    </source>
</evidence>